<accession>A0ABQ8T7W4</accession>
<evidence type="ECO:0000313" key="2">
    <source>
        <dbReference type="Proteomes" id="UP001148838"/>
    </source>
</evidence>
<sequence>MGESRNAYRMLVGRPEGKRPLGRPRRRWEDDIKMDLRDVGYDDREWINLAQDRDRWRAYVRAAMNLRVILRRCINILGYLASECDEGDNAGEMSPGSSTESYSAFAQIGLRENPGKKPQPGNLPRPGFEPVPPGFAARRANRYSTGVPLHASKSTDMNLSHLSTLKCHRPGSGSNPQPQAQKAKVIPIALTQADLRSEVSKKRIVIRALDAARRTQCAVRLEEGERLVPQQMGAVSGELRQRSAYVYK</sequence>
<organism evidence="1 2">
    <name type="scientific">Periplaneta americana</name>
    <name type="common">American cockroach</name>
    <name type="synonym">Blatta americana</name>
    <dbReference type="NCBI Taxonomy" id="6978"/>
    <lineage>
        <taxon>Eukaryota</taxon>
        <taxon>Metazoa</taxon>
        <taxon>Ecdysozoa</taxon>
        <taxon>Arthropoda</taxon>
        <taxon>Hexapoda</taxon>
        <taxon>Insecta</taxon>
        <taxon>Pterygota</taxon>
        <taxon>Neoptera</taxon>
        <taxon>Polyneoptera</taxon>
        <taxon>Dictyoptera</taxon>
        <taxon>Blattodea</taxon>
        <taxon>Blattoidea</taxon>
        <taxon>Blattidae</taxon>
        <taxon>Blattinae</taxon>
        <taxon>Periplaneta</taxon>
    </lineage>
</organism>
<evidence type="ECO:0000313" key="1">
    <source>
        <dbReference type="EMBL" id="KAJ4442603.1"/>
    </source>
</evidence>
<name>A0ABQ8T7W4_PERAM</name>
<comment type="caution">
    <text evidence="1">The sequence shown here is derived from an EMBL/GenBank/DDBJ whole genome shotgun (WGS) entry which is preliminary data.</text>
</comment>
<dbReference type="Proteomes" id="UP001148838">
    <property type="component" value="Unassembled WGS sequence"/>
</dbReference>
<gene>
    <name evidence="1" type="ORF">ANN_04192</name>
</gene>
<protein>
    <submittedName>
        <fullName evidence="1">Uncharacterized protein</fullName>
    </submittedName>
</protein>
<keyword evidence="2" id="KW-1185">Reference proteome</keyword>
<dbReference type="EMBL" id="JAJSOF020000013">
    <property type="protein sequence ID" value="KAJ4442603.1"/>
    <property type="molecule type" value="Genomic_DNA"/>
</dbReference>
<reference evidence="1 2" key="1">
    <citation type="journal article" date="2022" name="Allergy">
        <title>Genome assembly and annotation of Periplaneta americana reveal a comprehensive cockroach allergen profile.</title>
        <authorList>
            <person name="Wang L."/>
            <person name="Xiong Q."/>
            <person name="Saelim N."/>
            <person name="Wang L."/>
            <person name="Nong W."/>
            <person name="Wan A.T."/>
            <person name="Shi M."/>
            <person name="Liu X."/>
            <person name="Cao Q."/>
            <person name="Hui J.H.L."/>
            <person name="Sookrung N."/>
            <person name="Leung T.F."/>
            <person name="Tungtrongchitr A."/>
            <person name="Tsui S.K.W."/>
        </authorList>
    </citation>
    <scope>NUCLEOTIDE SEQUENCE [LARGE SCALE GENOMIC DNA]</scope>
    <source>
        <strain evidence="1">PWHHKU_190912</strain>
    </source>
</reference>
<proteinExistence type="predicted"/>